<gene>
    <name evidence="10" type="ORF">Cvel_19938</name>
</gene>
<reference evidence="10" key="1">
    <citation type="submission" date="2014-11" db="EMBL/GenBank/DDBJ databases">
        <authorList>
            <person name="Otto D Thomas"/>
            <person name="Naeem Raeece"/>
        </authorList>
    </citation>
    <scope>NUCLEOTIDE SEQUENCE</scope>
</reference>
<feature type="transmembrane region" description="Helical" evidence="7">
    <location>
        <begin position="68"/>
        <end position="90"/>
    </location>
</feature>
<dbReference type="PRINTS" id="PR00344">
    <property type="entry name" value="BCTRLSENSOR"/>
</dbReference>
<keyword evidence="4" id="KW-0418">Kinase</keyword>
<evidence type="ECO:0000256" key="6">
    <source>
        <dbReference type="SAM" id="MobiDB-lite"/>
    </source>
</evidence>
<feature type="domain" description="Histidine kinase" evidence="8">
    <location>
        <begin position="512"/>
        <end position="658"/>
    </location>
</feature>
<dbReference type="PANTHER" id="PTHR43047">
    <property type="entry name" value="TWO-COMPONENT HISTIDINE PROTEIN KINASE"/>
    <property type="match status" value="1"/>
</dbReference>
<dbReference type="VEuPathDB" id="CryptoDB:Cvel_19938"/>
<feature type="transmembrane region" description="Helical" evidence="7">
    <location>
        <begin position="162"/>
        <end position="180"/>
    </location>
</feature>
<dbReference type="AlphaFoldDB" id="A0A0G4G2X0"/>
<feature type="transmembrane region" description="Helical" evidence="7">
    <location>
        <begin position="192"/>
        <end position="213"/>
    </location>
</feature>
<dbReference type="GO" id="GO:0000155">
    <property type="term" value="F:phosphorelay sensor kinase activity"/>
    <property type="evidence" value="ECO:0007669"/>
    <property type="project" value="TreeGrafter"/>
</dbReference>
<sequence>MAKGFDLRSVLLTVYDAFWGDAESLDFSKFRNDQLVQQLHIFSAVYGTMSCYCCFFAASLWLSGLCDFFSFGFIIGGIVVHGCVPLALLVPEDAVLRFRKTEMRLDLDGSVFGILLTGIGLFGIASVRMVFITKPLHLSMVLTVASWRAQGLLMSLDLKSHHWSVLQAVVFVGFTSVLFLSAMMNKSSKEQGVALILFTANCWLGTSCISRFYRLLRWRSVYGGFEAAEKQLKAEQRNNKFLGYIMHEVRNPLQGALLVLNALRLGLLSHHTASALSKKTSVTSRKSLPRSPILSPHSSKSWVPHRKRGSPVLQMRRLQAARSGSVCGPSPASSSPAPLQLNQTAPRMRKKHVGSCEIGEGSPESSFGIRRVNQQIPPPSPPSMRQVASCDVEGLSRGCSSCAQAELALEACKGKAAVLEVQLLHIVSVCSDVLQLEKLEHGRFQIEYTHEDPLVWFENLLAVQRETFRSNQITLHENVTVEPELLDLFDLVGEGEGEDAGGGCVGQAAWLRLGQAAQNFFSNAVKFCPKHGEGEVTADLKIQSCTVPPRIFPLPGQTTTFGTNEREKQMAGDVRWVRLRLSVKDNGVGIEEQEGKNLFLPYSQIRAGEFQEGGGTGLGLCISKEFVDRHADGKIGFHSKGRGLGADFFFEVTIPLRQVVVVVGEHSQEEPEEWEEKEDDLEEVTAEPQCENVIIRPHREAKQQQRVMIGEVSLPPLPATAFDPRLSSLPVLIVDDSVFARMGIASLLQRLRIPFVEVDDGSEAVRRVKGGDRFRLVLMDRNMKNLDGELATAQMLSVIREERAKVIKEKETMCQQLDLQRGYSNDPSVRAKERESTPASCTSAATTAATRDREMERSSTSSVSVSTLRSEKTFFLDKESEKGEETESEETFEEWMRGVEPLIVGLTGDVGAEAVTAFRDAGAFTCLQKPLTAQDLRTLLEYSNALPEGS</sequence>
<feature type="region of interest" description="Disordered" evidence="6">
    <location>
        <begin position="824"/>
        <end position="863"/>
    </location>
</feature>
<evidence type="ECO:0000256" key="5">
    <source>
        <dbReference type="PROSITE-ProRule" id="PRU00169"/>
    </source>
</evidence>
<evidence type="ECO:0000256" key="7">
    <source>
        <dbReference type="SAM" id="Phobius"/>
    </source>
</evidence>
<dbReference type="InterPro" id="IPR011006">
    <property type="entry name" value="CheY-like_superfamily"/>
</dbReference>
<keyword evidence="5" id="KW-0597">Phosphoprotein</keyword>
<feature type="domain" description="Response regulatory" evidence="9">
    <location>
        <begin position="730"/>
        <end position="944"/>
    </location>
</feature>
<dbReference type="SUPFAM" id="SSF52172">
    <property type="entry name" value="CheY-like"/>
    <property type="match status" value="1"/>
</dbReference>
<dbReference type="InterPro" id="IPR036890">
    <property type="entry name" value="HATPase_C_sf"/>
</dbReference>
<comment type="catalytic activity">
    <reaction evidence="1">
        <text>ATP + protein L-histidine = ADP + protein N-phospho-L-histidine.</text>
        <dbReference type="EC" id="2.7.13.3"/>
    </reaction>
</comment>
<feature type="compositionally biased region" description="Low complexity" evidence="6">
    <location>
        <begin position="837"/>
        <end position="849"/>
    </location>
</feature>
<dbReference type="EMBL" id="CDMZ01000832">
    <property type="protein sequence ID" value="CEM22351.1"/>
    <property type="molecule type" value="Genomic_DNA"/>
</dbReference>
<dbReference type="Pfam" id="PF00072">
    <property type="entry name" value="Response_reg"/>
    <property type="match status" value="1"/>
</dbReference>
<feature type="modified residue" description="4-aspartylphosphate" evidence="5">
    <location>
        <position position="780"/>
    </location>
</feature>
<name>A0A0G4G2X0_9ALVE</name>
<feature type="transmembrane region" description="Helical" evidence="7">
    <location>
        <begin position="111"/>
        <end position="132"/>
    </location>
</feature>
<dbReference type="PANTHER" id="PTHR43047:SF69">
    <property type="entry name" value="HISTIDINE KINASE CONTAINING CHEY-HOMOLOGOUS RECEIVER DOMAIN-RELATED"/>
    <property type="match status" value="1"/>
</dbReference>
<keyword evidence="7" id="KW-0812">Transmembrane</keyword>
<dbReference type="PhylomeDB" id="A0A0G4G2X0"/>
<dbReference type="SUPFAM" id="SSF55874">
    <property type="entry name" value="ATPase domain of HSP90 chaperone/DNA topoisomerase II/histidine kinase"/>
    <property type="match status" value="1"/>
</dbReference>
<dbReference type="InterPro" id="IPR003594">
    <property type="entry name" value="HATPase_dom"/>
</dbReference>
<dbReference type="Gene3D" id="3.40.50.2300">
    <property type="match status" value="1"/>
</dbReference>
<evidence type="ECO:0000256" key="1">
    <source>
        <dbReference type="ARBA" id="ARBA00000085"/>
    </source>
</evidence>
<evidence type="ECO:0000259" key="9">
    <source>
        <dbReference type="PROSITE" id="PS50110"/>
    </source>
</evidence>
<dbReference type="InterPro" id="IPR001789">
    <property type="entry name" value="Sig_transdc_resp-reg_receiver"/>
</dbReference>
<evidence type="ECO:0000259" key="8">
    <source>
        <dbReference type="PROSITE" id="PS50109"/>
    </source>
</evidence>
<feature type="transmembrane region" description="Helical" evidence="7">
    <location>
        <begin position="39"/>
        <end position="62"/>
    </location>
</feature>
<keyword evidence="3" id="KW-0808">Transferase</keyword>
<evidence type="ECO:0000256" key="2">
    <source>
        <dbReference type="ARBA" id="ARBA00012438"/>
    </source>
</evidence>
<keyword evidence="7" id="KW-1133">Transmembrane helix</keyword>
<dbReference type="SMART" id="SM00448">
    <property type="entry name" value="REC"/>
    <property type="match status" value="1"/>
</dbReference>
<dbReference type="PROSITE" id="PS50110">
    <property type="entry name" value="RESPONSE_REGULATORY"/>
    <property type="match status" value="1"/>
</dbReference>
<protein>
    <recommendedName>
        <fullName evidence="2">histidine kinase</fullName>
        <ecNumber evidence="2">2.7.13.3</ecNumber>
    </recommendedName>
</protein>
<dbReference type="GO" id="GO:0009927">
    <property type="term" value="F:histidine phosphotransfer kinase activity"/>
    <property type="evidence" value="ECO:0007669"/>
    <property type="project" value="TreeGrafter"/>
</dbReference>
<proteinExistence type="predicted"/>
<dbReference type="Gene3D" id="3.30.565.10">
    <property type="entry name" value="Histidine kinase-like ATPase, C-terminal domain"/>
    <property type="match status" value="1"/>
</dbReference>
<dbReference type="InterPro" id="IPR004358">
    <property type="entry name" value="Sig_transdc_His_kin-like_C"/>
</dbReference>
<dbReference type="Pfam" id="PF02518">
    <property type="entry name" value="HATPase_c"/>
    <property type="match status" value="1"/>
</dbReference>
<evidence type="ECO:0000313" key="10">
    <source>
        <dbReference type="EMBL" id="CEM22351.1"/>
    </source>
</evidence>
<evidence type="ECO:0000256" key="4">
    <source>
        <dbReference type="ARBA" id="ARBA00022777"/>
    </source>
</evidence>
<dbReference type="PROSITE" id="PS50109">
    <property type="entry name" value="HIS_KIN"/>
    <property type="match status" value="1"/>
</dbReference>
<dbReference type="SMART" id="SM00387">
    <property type="entry name" value="HATPase_c"/>
    <property type="match status" value="1"/>
</dbReference>
<dbReference type="InterPro" id="IPR005467">
    <property type="entry name" value="His_kinase_dom"/>
</dbReference>
<feature type="region of interest" description="Disordered" evidence="6">
    <location>
        <begin position="278"/>
        <end position="309"/>
    </location>
</feature>
<evidence type="ECO:0000256" key="3">
    <source>
        <dbReference type="ARBA" id="ARBA00022679"/>
    </source>
</evidence>
<accession>A0A0G4G2X0</accession>
<organism evidence="10">
    <name type="scientific">Chromera velia CCMP2878</name>
    <dbReference type="NCBI Taxonomy" id="1169474"/>
    <lineage>
        <taxon>Eukaryota</taxon>
        <taxon>Sar</taxon>
        <taxon>Alveolata</taxon>
        <taxon>Colpodellida</taxon>
        <taxon>Chromeraceae</taxon>
        <taxon>Chromera</taxon>
    </lineage>
</organism>
<dbReference type="EC" id="2.7.13.3" evidence="2"/>
<dbReference type="GO" id="GO:0005886">
    <property type="term" value="C:plasma membrane"/>
    <property type="evidence" value="ECO:0007669"/>
    <property type="project" value="TreeGrafter"/>
</dbReference>
<keyword evidence="7" id="KW-0472">Membrane</keyword>